<dbReference type="GO" id="GO:0030001">
    <property type="term" value="P:metal ion transport"/>
    <property type="evidence" value="ECO:0007669"/>
    <property type="project" value="UniProtKB-ARBA"/>
</dbReference>
<dbReference type="PANTHER" id="PTHR32024:SF1">
    <property type="entry name" value="KTR SYSTEM POTASSIUM UPTAKE PROTEIN B"/>
    <property type="match status" value="1"/>
</dbReference>
<feature type="transmembrane region" description="Helical" evidence="8">
    <location>
        <begin position="420"/>
        <end position="441"/>
    </location>
</feature>
<gene>
    <name evidence="9" type="ORF">H9757_11510</name>
</gene>
<keyword evidence="5 8" id="KW-1133">Transmembrane helix</keyword>
<dbReference type="Pfam" id="PF02386">
    <property type="entry name" value="TrkH"/>
    <property type="match status" value="1"/>
</dbReference>
<feature type="transmembrane region" description="Helical" evidence="8">
    <location>
        <begin position="322"/>
        <end position="342"/>
    </location>
</feature>
<evidence type="ECO:0000256" key="4">
    <source>
        <dbReference type="ARBA" id="ARBA00022692"/>
    </source>
</evidence>
<evidence type="ECO:0000313" key="10">
    <source>
        <dbReference type="Proteomes" id="UP000823894"/>
    </source>
</evidence>
<keyword evidence="6" id="KW-0406">Ion transport</keyword>
<dbReference type="PANTHER" id="PTHR32024">
    <property type="entry name" value="TRK SYSTEM POTASSIUM UPTAKE PROTEIN TRKG-RELATED"/>
    <property type="match status" value="1"/>
</dbReference>
<dbReference type="GO" id="GO:0008324">
    <property type="term" value="F:monoatomic cation transmembrane transporter activity"/>
    <property type="evidence" value="ECO:0007669"/>
    <property type="project" value="InterPro"/>
</dbReference>
<feature type="transmembrane region" description="Helical" evidence="8">
    <location>
        <begin position="193"/>
        <end position="217"/>
    </location>
</feature>
<feature type="transmembrane region" description="Helical" evidence="8">
    <location>
        <begin position="77"/>
        <end position="101"/>
    </location>
</feature>
<dbReference type="Proteomes" id="UP000823894">
    <property type="component" value="Unassembled WGS sequence"/>
</dbReference>
<proteinExistence type="predicted"/>
<keyword evidence="3" id="KW-1003">Cell membrane</keyword>
<feature type="transmembrane region" description="Helical" evidence="8">
    <location>
        <begin position="363"/>
        <end position="384"/>
    </location>
</feature>
<keyword evidence="2" id="KW-0813">Transport</keyword>
<feature type="transmembrane region" description="Helical" evidence="8">
    <location>
        <begin position="20"/>
        <end position="38"/>
    </location>
</feature>
<comment type="subcellular location">
    <subcellularLocation>
        <location evidence="1">Cell membrane</location>
        <topology evidence="1">Multi-pass membrane protein</topology>
    </subcellularLocation>
</comment>
<keyword evidence="4 8" id="KW-0812">Transmembrane</keyword>
<reference evidence="9" key="1">
    <citation type="journal article" date="2021" name="PeerJ">
        <title>Extensive microbial diversity within the chicken gut microbiome revealed by metagenomics and culture.</title>
        <authorList>
            <person name="Gilroy R."/>
            <person name="Ravi A."/>
            <person name="Getino M."/>
            <person name="Pursley I."/>
            <person name="Horton D.L."/>
            <person name="Alikhan N.F."/>
            <person name="Baker D."/>
            <person name="Gharbi K."/>
            <person name="Hall N."/>
            <person name="Watson M."/>
            <person name="Adriaenssens E.M."/>
            <person name="Foster-Nyarko E."/>
            <person name="Jarju S."/>
            <person name="Secka A."/>
            <person name="Antonio M."/>
            <person name="Oren A."/>
            <person name="Chaudhuri R.R."/>
            <person name="La Ragione R."/>
            <person name="Hildebrand F."/>
            <person name="Pallen M.J."/>
        </authorList>
    </citation>
    <scope>NUCLEOTIDE SEQUENCE</scope>
    <source>
        <strain evidence="9">ChiGjej1B1-1692</strain>
    </source>
</reference>
<comment type="caution">
    <text evidence="9">The sequence shown here is derived from an EMBL/GenBank/DDBJ whole genome shotgun (WGS) entry which is preliminary data.</text>
</comment>
<evidence type="ECO:0000313" key="9">
    <source>
        <dbReference type="EMBL" id="HJC39669.1"/>
    </source>
</evidence>
<feature type="transmembrane region" description="Helical" evidence="8">
    <location>
        <begin position="161"/>
        <end position="181"/>
    </location>
</feature>
<dbReference type="GO" id="GO:0005886">
    <property type="term" value="C:plasma membrane"/>
    <property type="evidence" value="ECO:0007669"/>
    <property type="project" value="UniProtKB-SubCell"/>
</dbReference>
<reference evidence="9" key="2">
    <citation type="submission" date="2021-04" db="EMBL/GenBank/DDBJ databases">
        <authorList>
            <person name="Gilroy R."/>
        </authorList>
    </citation>
    <scope>NUCLEOTIDE SEQUENCE</scope>
    <source>
        <strain evidence="9">ChiGjej1B1-1692</strain>
    </source>
</reference>
<name>A0A9D2NZ23_9FIRM</name>
<feature type="transmembrane region" description="Helical" evidence="8">
    <location>
        <begin position="44"/>
        <end position="65"/>
    </location>
</feature>
<dbReference type="InterPro" id="IPR003445">
    <property type="entry name" value="Cat_transpt"/>
</dbReference>
<accession>A0A9D2NZ23</accession>
<feature type="transmembrane region" description="Helical" evidence="8">
    <location>
        <begin position="238"/>
        <end position="261"/>
    </location>
</feature>
<evidence type="ECO:0000256" key="2">
    <source>
        <dbReference type="ARBA" id="ARBA00022448"/>
    </source>
</evidence>
<protein>
    <submittedName>
        <fullName evidence="9">Potassium transporter KtrB</fullName>
    </submittedName>
</protein>
<dbReference type="EMBL" id="DWWK01000191">
    <property type="protein sequence ID" value="HJC39669.1"/>
    <property type="molecule type" value="Genomic_DNA"/>
</dbReference>
<evidence type="ECO:0000256" key="5">
    <source>
        <dbReference type="ARBA" id="ARBA00022989"/>
    </source>
</evidence>
<evidence type="ECO:0000256" key="1">
    <source>
        <dbReference type="ARBA" id="ARBA00004651"/>
    </source>
</evidence>
<evidence type="ECO:0000256" key="7">
    <source>
        <dbReference type="ARBA" id="ARBA00023136"/>
    </source>
</evidence>
<keyword evidence="7 8" id="KW-0472">Membrane</keyword>
<evidence type="ECO:0000256" key="6">
    <source>
        <dbReference type="ARBA" id="ARBA00023065"/>
    </source>
</evidence>
<evidence type="ECO:0000256" key="3">
    <source>
        <dbReference type="ARBA" id="ARBA00022475"/>
    </source>
</evidence>
<organism evidence="9 10">
    <name type="scientific">Candidatus Mediterraneibacter faecigallinarum</name>
    <dbReference type="NCBI Taxonomy" id="2838669"/>
    <lineage>
        <taxon>Bacteria</taxon>
        <taxon>Bacillati</taxon>
        <taxon>Bacillota</taxon>
        <taxon>Clostridia</taxon>
        <taxon>Lachnospirales</taxon>
        <taxon>Lachnospiraceae</taxon>
        <taxon>Mediterraneibacter</taxon>
    </lineage>
</organism>
<sequence>MDRREKSPRRVRLNTMQIVALGFFGVIFLGGVILWLPVCNQKPIEFIDALFTSVTSVCVTGLVTVVPAEQFTLLGQIVVLILIQIGGLGVIACTVLFFLLLGKRISMKGRILIQEAYGLDTLSGIVKFIIRIVRGTFIVEGIGAVLFSIKFVPEFGVARGIWYGVFHSISGFCNAGIDIIGSTSFMEYVDSPLVSLTTMFLIVMGGLGFPVWHDIYVTAKKGAGEKRARRRIFTRLSLQSKIVLSMTVFLILCGTAGYFLLEFNNPETMGDLSVPDKLLASAFQSVTTRTAGFASVSQAGLTESSRLLGCILMFIGGSPAGTAGGIKTTTAAMLFLTVLCVLKGQKDTECFGRRVDMDTVRSGITIALITFTCWLAAVAAMSVFDPQTEFLNLMYEASSAIGTVGLSADLTPHLSRASHVVLMMLMYIGRIGPLTMALVFAGRSNKSDKFRELPEKKIMLG</sequence>
<evidence type="ECO:0000256" key="8">
    <source>
        <dbReference type="SAM" id="Phobius"/>
    </source>
</evidence>
<dbReference type="AlphaFoldDB" id="A0A9D2NZ23"/>